<proteinExistence type="predicted"/>
<dbReference type="AlphaFoldDB" id="A0A0G4FS95"/>
<feature type="region of interest" description="Disordered" evidence="1">
    <location>
        <begin position="1"/>
        <end position="29"/>
    </location>
</feature>
<evidence type="ECO:0000256" key="1">
    <source>
        <dbReference type="SAM" id="MobiDB-lite"/>
    </source>
</evidence>
<gene>
    <name evidence="2" type="ORF">Cvel_18366</name>
</gene>
<protein>
    <submittedName>
        <fullName evidence="2">Uncharacterized protein</fullName>
    </submittedName>
</protein>
<evidence type="ECO:0000313" key="2">
    <source>
        <dbReference type="EMBL" id="CEM17078.1"/>
    </source>
</evidence>
<name>A0A0G4FS95_9ALVE</name>
<feature type="compositionally biased region" description="Low complexity" evidence="1">
    <location>
        <begin position="99"/>
        <end position="112"/>
    </location>
</feature>
<accession>A0A0G4FS95</accession>
<reference evidence="2" key="1">
    <citation type="submission" date="2014-11" db="EMBL/GenBank/DDBJ databases">
        <authorList>
            <person name="Otto D Thomas"/>
            <person name="Naeem Raeece"/>
        </authorList>
    </citation>
    <scope>NUCLEOTIDE SEQUENCE</scope>
</reference>
<dbReference type="VEuPathDB" id="CryptoDB:Cvel_18366"/>
<dbReference type="EMBL" id="CDMZ01000570">
    <property type="protein sequence ID" value="CEM17078.1"/>
    <property type="molecule type" value="Genomic_DNA"/>
</dbReference>
<feature type="region of interest" description="Disordered" evidence="1">
    <location>
        <begin position="90"/>
        <end position="113"/>
    </location>
</feature>
<organism evidence="2">
    <name type="scientific">Chromera velia CCMP2878</name>
    <dbReference type="NCBI Taxonomy" id="1169474"/>
    <lineage>
        <taxon>Eukaryota</taxon>
        <taxon>Sar</taxon>
        <taxon>Alveolata</taxon>
        <taxon>Colpodellida</taxon>
        <taxon>Chromeraceae</taxon>
        <taxon>Chromera</taxon>
    </lineage>
</organism>
<sequence length="124" mass="13586">MGSIGGQQGGEFPPSMDEEHLQQPLPSSRKLRLWRSARRSLQAPQALQRCYISTVKSFREVREIEWGGAFSSVPILSLQTELGAGRAGALFSSSRGRGASNPSQASLSSSNPEKVWWREARLAT</sequence>